<dbReference type="EMBL" id="KN880509">
    <property type="protein sequence ID" value="KIY68148.1"/>
    <property type="molecule type" value="Genomic_DNA"/>
</dbReference>
<dbReference type="PANTHER" id="PTHR47338:SF5">
    <property type="entry name" value="ZN(II)2CYS6 TRANSCRIPTION FACTOR (EUROFUNG)"/>
    <property type="match status" value="1"/>
</dbReference>
<gene>
    <name evidence="8" type="ORF">CYLTODRAFT_374854</name>
</gene>
<evidence type="ECO:0000256" key="4">
    <source>
        <dbReference type="ARBA" id="ARBA00023163"/>
    </source>
</evidence>
<evidence type="ECO:0000259" key="7">
    <source>
        <dbReference type="PROSITE" id="PS50048"/>
    </source>
</evidence>
<dbReference type="InterPro" id="IPR036864">
    <property type="entry name" value="Zn2-C6_fun-type_DNA-bd_sf"/>
</dbReference>
<dbReference type="InterPro" id="IPR007219">
    <property type="entry name" value="XnlR_reg_dom"/>
</dbReference>
<evidence type="ECO:0000256" key="5">
    <source>
        <dbReference type="ARBA" id="ARBA00023242"/>
    </source>
</evidence>
<comment type="subcellular location">
    <subcellularLocation>
        <location evidence="1">Nucleus</location>
    </subcellularLocation>
</comment>
<proteinExistence type="predicted"/>
<feature type="region of interest" description="Disordered" evidence="6">
    <location>
        <begin position="70"/>
        <end position="105"/>
    </location>
</feature>
<accession>A0A0D7BCA4</accession>
<sequence length="700" mass="78334">MLEPTAELTTITSNGQELLVPPPKQKRSSVACRRCRRLRAKCIKDEEKGLCRGCIEAGVPNECQFLPRGMSAIDRAPRPPQNRKRQARPREPSDPHPEPSGSGSVAPVLCEKCSSPSNNTNGSLLPPHDELVEACEWFFTTYFQLGFLHKPTFMHKLRAAPESLSTFLLLSMLSVSARFAPSLISRYQNPAEAAEVFAKRAHTLIGEEMLAPPTIERTQAFFLCSIWNWGSGYRDRSWIFLGIAARMASILRLSQEETYGLRADSPVEDIINAEMSRRTWWVIFMSDNLLSSGWGRPVSFDLEKVTIPLPCDEDHFTFGFNGPAAVLEGTNAHPRLAPVSRFPNASIDPQLGGGVIETDTAPTGRSLYGNLITITDIWARVARGAIDRSKPMAGTKSPWSPDSEYTSLLRELQAWEASLTGPQTWSLSNLLAYQSKSLDLGYRCIFLIFHLSHIVLRRSYLPMMARDVHSSATTGFRADAPPPRYWEGLVHEMFSHALRIIELVKSWFPTMPFARGSTPMMGFAIYMAGSVLSYLKRWEWLCPALADYSGPAIIDALALLTELAIVWPTMARRWHRSLSRSIISIPPQGEQAHKQVEGFGNAAEQDLDMDDREGLYRQKNMDVDGEREDREDAMGVNMLYSLAAAASTHRVPASTPYPPNVNAEGTTQADWNKYHDEIGNLFKEEDFSNQMEYAADGWNI</sequence>
<evidence type="ECO:0000256" key="2">
    <source>
        <dbReference type="ARBA" id="ARBA00022723"/>
    </source>
</evidence>
<evidence type="ECO:0000256" key="3">
    <source>
        <dbReference type="ARBA" id="ARBA00023015"/>
    </source>
</evidence>
<keyword evidence="3" id="KW-0805">Transcription regulation</keyword>
<protein>
    <recommendedName>
        <fullName evidence="7">Zn(2)-C6 fungal-type domain-containing protein</fullName>
    </recommendedName>
</protein>
<dbReference type="GO" id="GO:0006351">
    <property type="term" value="P:DNA-templated transcription"/>
    <property type="evidence" value="ECO:0007669"/>
    <property type="project" value="InterPro"/>
</dbReference>
<dbReference type="AlphaFoldDB" id="A0A0D7BCA4"/>
<keyword evidence="9" id="KW-1185">Reference proteome</keyword>
<name>A0A0D7BCA4_9AGAR</name>
<dbReference type="GO" id="GO:0005634">
    <property type="term" value="C:nucleus"/>
    <property type="evidence" value="ECO:0007669"/>
    <property type="project" value="UniProtKB-SubCell"/>
</dbReference>
<dbReference type="STRING" id="1314674.A0A0D7BCA4"/>
<dbReference type="Proteomes" id="UP000054007">
    <property type="component" value="Unassembled WGS sequence"/>
</dbReference>
<evidence type="ECO:0000256" key="1">
    <source>
        <dbReference type="ARBA" id="ARBA00004123"/>
    </source>
</evidence>
<dbReference type="PROSITE" id="PS50048">
    <property type="entry name" value="ZN2_CY6_FUNGAL_2"/>
    <property type="match status" value="1"/>
</dbReference>
<dbReference type="SMART" id="SM00906">
    <property type="entry name" value="Fungal_trans"/>
    <property type="match status" value="1"/>
</dbReference>
<dbReference type="OrthoDB" id="2399539at2759"/>
<dbReference type="GO" id="GO:0008270">
    <property type="term" value="F:zinc ion binding"/>
    <property type="evidence" value="ECO:0007669"/>
    <property type="project" value="InterPro"/>
</dbReference>
<dbReference type="SMART" id="SM00066">
    <property type="entry name" value="GAL4"/>
    <property type="match status" value="1"/>
</dbReference>
<dbReference type="InterPro" id="IPR050815">
    <property type="entry name" value="TF_fung"/>
</dbReference>
<dbReference type="GO" id="GO:0000981">
    <property type="term" value="F:DNA-binding transcription factor activity, RNA polymerase II-specific"/>
    <property type="evidence" value="ECO:0007669"/>
    <property type="project" value="InterPro"/>
</dbReference>
<evidence type="ECO:0000313" key="9">
    <source>
        <dbReference type="Proteomes" id="UP000054007"/>
    </source>
</evidence>
<dbReference type="InterPro" id="IPR001138">
    <property type="entry name" value="Zn2Cys6_DnaBD"/>
</dbReference>
<keyword evidence="2" id="KW-0479">Metal-binding</keyword>
<evidence type="ECO:0000313" key="8">
    <source>
        <dbReference type="EMBL" id="KIY68148.1"/>
    </source>
</evidence>
<dbReference type="GO" id="GO:0003677">
    <property type="term" value="F:DNA binding"/>
    <property type="evidence" value="ECO:0007669"/>
    <property type="project" value="InterPro"/>
</dbReference>
<organism evidence="8 9">
    <name type="scientific">Cylindrobasidium torrendii FP15055 ss-10</name>
    <dbReference type="NCBI Taxonomy" id="1314674"/>
    <lineage>
        <taxon>Eukaryota</taxon>
        <taxon>Fungi</taxon>
        <taxon>Dikarya</taxon>
        <taxon>Basidiomycota</taxon>
        <taxon>Agaricomycotina</taxon>
        <taxon>Agaricomycetes</taxon>
        <taxon>Agaricomycetidae</taxon>
        <taxon>Agaricales</taxon>
        <taxon>Marasmiineae</taxon>
        <taxon>Physalacriaceae</taxon>
        <taxon>Cylindrobasidium</taxon>
    </lineage>
</organism>
<dbReference type="Pfam" id="PF04082">
    <property type="entry name" value="Fungal_trans"/>
    <property type="match status" value="1"/>
</dbReference>
<feature type="compositionally biased region" description="Basic and acidic residues" evidence="6">
    <location>
        <begin position="88"/>
        <end position="97"/>
    </location>
</feature>
<dbReference type="PROSITE" id="PS00463">
    <property type="entry name" value="ZN2_CY6_FUNGAL_1"/>
    <property type="match status" value="1"/>
</dbReference>
<keyword evidence="4" id="KW-0804">Transcription</keyword>
<evidence type="ECO:0000256" key="6">
    <source>
        <dbReference type="SAM" id="MobiDB-lite"/>
    </source>
</evidence>
<keyword evidence="5" id="KW-0539">Nucleus</keyword>
<dbReference type="CDD" id="cd12148">
    <property type="entry name" value="fungal_TF_MHR"/>
    <property type="match status" value="1"/>
</dbReference>
<reference evidence="8 9" key="1">
    <citation type="journal article" date="2015" name="Fungal Genet. Biol.">
        <title>Evolution of novel wood decay mechanisms in Agaricales revealed by the genome sequences of Fistulina hepatica and Cylindrobasidium torrendii.</title>
        <authorList>
            <person name="Floudas D."/>
            <person name="Held B.W."/>
            <person name="Riley R."/>
            <person name="Nagy L.G."/>
            <person name="Koehler G."/>
            <person name="Ransdell A.S."/>
            <person name="Younus H."/>
            <person name="Chow J."/>
            <person name="Chiniquy J."/>
            <person name="Lipzen A."/>
            <person name="Tritt A."/>
            <person name="Sun H."/>
            <person name="Haridas S."/>
            <person name="LaButti K."/>
            <person name="Ohm R.A."/>
            <person name="Kues U."/>
            <person name="Blanchette R.A."/>
            <person name="Grigoriev I.V."/>
            <person name="Minto R.E."/>
            <person name="Hibbett D.S."/>
        </authorList>
    </citation>
    <scope>NUCLEOTIDE SEQUENCE [LARGE SCALE GENOMIC DNA]</scope>
    <source>
        <strain evidence="8 9">FP15055 ss-10</strain>
    </source>
</reference>
<dbReference type="PANTHER" id="PTHR47338">
    <property type="entry name" value="ZN(II)2CYS6 TRANSCRIPTION FACTOR (EUROFUNG)-RELATED"/>
    <property type="match status" value="1"/>
</dbReference>
<dbReference type="SUPFAM" id="SSF57701">
    <property type="entry name" value="Zn2/Cys6 DNA-binding domain"/>
    <property type="match status" value="1"/>
</dbReference>
<feature type="domain" description="Zn(2)-C6 fungal-type" evidence="7">
    <location>
        <begin position="31"/>
        <end position="65"/>
    </location>
</feature>